<dbReference type="EMBL" id="FNKX01000001">
    <property type="protein sequence ID" value="SDQ29203.1"/>
    <property type="molecule type" value="Genomic_DNA"/>
</dbReference>
<sequence length="76" mass="8466">MNDRPDEMTAFDHEMNLVSSFAVEARQAGYRFDPDAMLLGIVDELAQNAHLLPASTCAVLRNAAARALMARMERQE</sequence>
<dbReference type="AlphaFoldDB" id="A0A1H0ZP47"/>
<reference evidence="2" key="1">
    <citation type="submission" date="2016-10" db="EMBL/GenBank/DDBJ databases">
        <authorList>
            <person name="Varghese N."/>
            <person name="Submissions S."/>
        </authorList>
    </citation>
    <scope>NUCLEOTIDE SEQUENCE [LARGE SCALE GENOMIC DNA]</scope>
    <source>
        <strain evidence="2">DUS833</strain>
    </source>
</reference>
<protein>
    <submittedName>
        <fullName evidence="1">Uncharacterized protein</fullName>
    </submittedName>
</protein>
<evidence type="ECO:0000313" key="2">
    <source>
        <dbReference type="Proteomes" id="UP000199365"/>
    </source>
</evidence>
<evidence type="ECO:0000313" key="1">
    <source>
        <dbReference type="EMBL" id="SDQ29203.1"/>
    </source>
</evidence>
<proteinExistence type="predicted"/>
<dbReference type="RefSeq" id="WP_090800670.1">
    <property type="nucleotide sequence ID" value="NZ_FNKX01000001.1"/>
</dbReference>
<keyword evidence="2" id="KW-1185">Reference proteome</keyword>
<dbReference type="STRING" id="157910.SAMN05445850_0145"/>
<dbReference type="Proteomes" id="UP000199365">
    <property type="component" value="Unassembled WGS sequence"/>
</dbReference>
<organism evidence="1 2">
    <name type="scientific">Paraburkholderia tuberum</name>
    <dbReference type="NCBI Taxonomy" id="157910"/>
    <lineage>
        <taxon>Bacteria</taxon>
        <taxon>Pseudomonadati</taxon>
        <taxon>Pseudomonadota</taxon>
        <taxon>Betaproteobacteria</taxon>
        <taxon>Burkholderiales</taxon>
        <taxon>Burkholderiaceae</taxon>
        <taxon>Paraburkholderia</taxon>
    </lineage>
</organism>
<gene>
    <name evidence="1" type="ORF">SAMN05445850_0145</name>
</gene>
<name>A0A1H0ZP47_9BURK</name>
<accession>A0A1H0ZP47</accession>